<dbReference type="Pfam" id="PF06005">
    <property type="entry name" value="ZapB"/>
    <property type="match status" value="1"/>
</dbReference>
<keyword evidence="5" id="KW-1185">Reference proteome</keyword>
<gene>
    <name evidence="4" type="ORF">CR152_13880</name>
</gene>
<reference evidence="4" key="1">
    <citation type="submission" date="2017-10" db="EMBL/GenBank/DDBJ databases">
        <title>Massilia psychrophilum sp. nov., a novel purple-pigmented bacterium isolated from Tianshan glacier, Xinjiang Municipality, China.</title>
        <authorList>
            <person name="Wang H."/>
        </authorList>
    </citation>
    <scope>NUCLEOTIDE SEQUENCE [LARGE SCALE GENOMIC DNA]</scope>
    <source>
        <strain evidence="4">B2</strain>
    </source>
</reference>
<dbReference type="GO" id="GO:0005737">
    <property type="term" value="C:cytoplasm"/>
    <property type="evidence" value="ECO:0007669"/>
    <property type="project" value="InterPro"/>
</dbReference>
<dbReference type="GO" id="GO:0090529">
    <property type="term" value="P:cell septum assembly"/>
    <property type="evidence" value="ECO:0007669"/>
    <property type="project" value="InterPro"/>
</dbReference>
<dbReference type="InterPro" id="IPR009252">
    <property type="entry name" value="Cell_div_ZapB"/>
</dbReference>
<dbReference type="GO" id="GO:0043093">
    <property type="term" value="P:FtsZ-dependent cytokinesis"/>
    <property type="evidence" value="ECO:0007669"/>
    <property type="project" value="InterPro"/>
</dbReference>
<dbReference type="KEGG" id="mass:CR152_13880"/>
<name>A0A2D2DKI1_9BURK</name>
<evidence type="ECO:0000256" key="3">
    <source>
        <dbReference type="SAM" id="MobiDB-lite"/>
    </source>
</evidence>
<feature type="region of interest" description="Disordered" evidence="3">
    <location>
        <begin position="65"/>
        <end position="86"/>
    </location>
</feature>
<proteinExistence type="predicted"/>
<dbReference type="Gene3D" id="1.20.5.340">
    <property type="match status" value="1"/>
</dbReference>
<sequence>MISEFDELSEKIDRLAALTLSLRSENAQLRQTNAELRQSNMALCAENEECVGRMHEVQRRLEALLSQMPDPNAPPAPLVQHDEVAQ</sequence>
<dbReference type="OrthoDB" id="9135331at2"/>
<evidence type="ECO:0000313" key="5">
    <source>
        <dbReference type="Proteomes" id="UP000229897"/>
    </source>
</evidence>
<evidence type="ECO:0000313" key="4">
    <source>
        <dbReference type="EMBL" id="ATQ75488.1"/>
    </source>
</evidence>
<dbReference type="Proteomes" id="UP000229897">
    <property type="component" value="Chromosome"/>
</dbReference>
<keyword evidence="1 2" id="KW-0175">Coiled coil</keyword>
<organism evidence="4 5">
    <name type="scientific">Massilia violaceinigra</name>
    <dbReference type="NCBI Taxonomy" id="2045208"/>
    <lineage>
        <taxon>Bacteria</taxon>
        <taxon>Pseudomonadati</taxon>
        <taxon>Pseudomonadota</taxon>
        <taxon>Betaproteobacteria</taxon>
        <taxon>Burkholderiales</taxon>
        <taxon>Oxalobacteraceae</taxon>
        <taxon>Telluria group</taxon>
        <taxon>Massilia</taxon>
    </lineage>
</organism>
<protein>
    <submittedName>
        <fullName evidence="4">DUF904 domain-containing protein</fullName>
    </submittedName>
</protein>
<dbReference type="EMBL" id="CP024608">
    <property type="protein sequence ID" value="ATQ75488.1"/>
    <property type="molecule type" value="Genomic_DNA"/>
</dbReference>
<evidence type="ECO:0000256" key="1">
    <source>
        <dbReference type="ARBA" id="ARBA00023054"/>
    </source>
</evidence>
<feature type="coiled-coil region" evidence="2">
    <location>
        <begin position="15"/>
        <end position="46"/>
    </location>
</feature>
<dbReference type="AlphaFoldDB" id="A0A2D2DKI1"/>
<evidence type="ECO:0000256" key="2">
    <source>
        <dbReference type="SAM" id="Coils"/>
    </source>
</evidence>
<accession>A0A2D2DKI1</accession>